<reference evidence="18" key="2">
    <citation type="submission" date="2024-01" db="EMBL/GenBank/DDBJ databases">
        <title>Comparative genomics of Cryptococcus and Kwoniella reveals pathogenesis evolution and contrasting modes of karyotype evolution via chromosome fusion or intercentromeric recombination.</title>
        <authorList>
            <person name="Coelho M.A."/>
            <person name="David-Palma M."/>
            <person name="Shea T."/>
            <person name="Bowers K."/>
            <person name="McGinley-Smith S."/>
            <person name="Mohammad A.W."/>
            <person name="Gnirke A."/>
            <person name="Yurkov A.M."/>
            <person name="Nowrousian M."/>
            <person name="Sun S."/>
            <person name="Cuomo C.A."/>
            <person name="Heitman J."/>
        </authorList>
    </citation>
    <scope>NUCLEOTIDE SEQUENCE</scope>
    <source>
        <strain evidence="18">CBS 12478</strain>
    </source>
</reference>
<comment type="catalytic activity">
    <reaction evidence="16">
        <text>N(6),N(6)-dimethyl-L-lysyl(36)-[histone H3] + 2 2-oxoglutarate + 2 O2 = L-lysyl(36)-[histone H3] + 2 formaldehyde + 2 succinate + 2 CO2</text>
        <dbReference type="Rhea" id="RHEA:42032"/>
        <dbReference type="Rhea" id="RHEA-COMP:9785"/>
        <dbReference type="Rhea" id="RHEA-COMP:9787"/>
        <dbReference type="ChEBI" id="CHEBI:15379"/>
        <dbReference type="ChEBI" id="CHEBI:16526"/>
        <dbReference type="ChEBI" id="CHEBI:16810"/>
        <dbReference type="ChEBI" id="CHEBI:16842"/>
        <dbReference type="ChEBI" id="CHEBI:29969"/>
        <dbReference type="ChEBI" id="CHEBI:30031"/>
        <dbReference type="ChEBI" id="CHEBI:61976"/>
        <dbReference type="EC" id="1.14.11.27"/>
    </reaction>
</comment>
<accession>A0A5M6CCZ0</accession>
<dbReference type="InterPro" id="IPR041070">
    <property type="entry name" value="JHD"/>
</dbReference>
<evidence type="ECO:0000256" key="12">
    <source>
        <dbReference type="ARBA" id="ARBA00023015"/>
    </source>
</evidence>
<keyword evidence="8" id="KW-0156">Chromatin regulator</keyword>
<evidence type="ECO:0000256" key="4">
    <source>
        <dbReference type="ARBA" id="ARBA00013246"/>
    </source>
</evidence>
<dbReference type="InterPro" id="IPR001965">
    <property type="entry name" value="Znf_PHD"/>
</dbReference>
<keyword evidence="14" id="KW-0539">Nucleus</keyword>
<organism evidence="18 19">
    <name type="scientific">Kwoniella shandongensis</name>
    <dbReference type="NCBI Taxonomy" id="1734106"/>
    <lineage>
        <taxon>Eukaryota</taxon>
        <taxon>Fungi</taxon>
        <taxon>Dikarya</taxon>
        <taxon>Basidiomycota</taxon>
        <taxon>Agaricomycotina</taxon>
        <taxon>Tremellomycetes</taxon>
        <taxon>Tremellales</taxon>
        <taxon>Cryptococcaceae</taxon>
        <taxon>Kwoniella</taxon>
    </lineage>
</organism>
<evidence type="ECO:0000256" key="3">
    <source>
        <dbReference type="ARBA" id="ARBA00008037"/>
    </source>
</evidence>
<keyword evidence="9" id="KW-0223">Dioxygenase</keyword>
<name>A0A5M6CCZ0_9TREE</name>
<dbReference type="Gene3D" id="3.30.40.10">
    <property type="entry name" value="Zinc/RING finger domain, C3HC4 (zinc finger)"/>
    <property type="match status" value="1"/>
</dbReference>
<comment type="subcellular location">
    <subcellularLocation>
        <location evidence="2">Nucleus</location>
    </subcellularLocation>
</comment>
<dbReference type="GO" id="GO:0008270">
    <property type="term" value="F:zinc ion binding"/>
    <property type="evidence" value="ECO:0007669"/>
    <property type="project" value="UniProtKB-KW"/>
</dbReference>
<evidence type="ECO:0000256" key="13">
    <source>
        <dbReference type="ARBA" id="ARBA00023163"/>
    </source>
</evidence>
<feature type="region of interest" description="Disordered" evidence="17">
    <location>
        <begin position="153"/>
        <end position="240"/>
    </location>
</feature>
<comment type="similarity">
    <text evidence="3">Belongs to the JHDM1 histone demethylase family.</text>
</comment>
<comment type="cofactor">
    <cofactor evidence="1">
        <name>Fe(2+)</name>
        <dbReference type="ChEBI" id="CHEBI:29033"/>
    </cofactor>
</comment>
<keyword evidence="10" id="KW-0560">Oxidoreductase</keyword>
<evidence type="ECO:0000256" key="17">
    <source>
        <dbReference type="SAM" id="MobiDB-lite"/>
    </source>
</evidence>
<keyword evidence="13" id="KW-0804">Transcription</keyword>
<evidence type="ECO:0000256" key="9">
    <source>
        <dbReference type="ARBA" id="ARBA00022964"/>
    </source>
</evidence>
<evidence type="ECO:0000256" key="15">
    <source>
        <dbReference type="ARBA" id="ARBA00031083"/>
    </source>
</evidence>
<evidence type="ECO:0000313" key="19">
    <source>
        <dbReference type="Proteomes" id="UP000322225"/>
    </source>
</evidence>
<keyword evidence="11" id="KW-0408">Iron</keyword>
<dbReference type="GO" id="GO:0140680">
    <property type="term" value="F:histone H3K36me/H3K36me2 demethylase activity"/>
    <property type="evidence" value="ECO:0007669"/>
    <property type="project" value="UniProtKB-EC"/>
</dbReference>
<dbReference type="Proteomes" id="UP000322225">
    <property type="component" value="Chromosome 6"/>
</dbReference>
<proteinExistence type="inferred from homology"/>
<dbReference type="PROSITE" id="PS01359">
    <property type="entry name" value="ZF_PHD_1"/>
    <property type="match status" value="1"/>
</dbReference>
<dbReference type="SMART" id="SM00249">
    <property type="entry name" value="PHD"/>
    <property type="match status" value="1"/>
</dbReference>
<feature type="region of interest" description="Disordered" evidence="17">
    <location>
        <begin position="732"/>
        <end position="756"/>
    </location>
</feature>
<dbReference type="GO" id="GO:0005634">
    <property type="term" value="C:nucleus"/>
    <property type="evidence" value="ECO:0007669"/>
    <property type="project" value="UniProtKB-SubCell"/>
</dbReference>
<dbReference type="Gene3D" id="2.60.120.650">
    <property type="entry name" value="Cupin"/>
    <property type="match status" value="1"/>
</dbReference>
<dbReference type="PANTHER" id="PTHR23123">
    <property type="entry name" value="PHD/F-BOX CONTAINING PROTEIN"/>
    <property type="match status" value="1"/>
</dbReference>
<protein>
    <recommendedName>
        <fullName evidence="4">[histone H3]-dimethyl-L-lysine(36) demethylase</fullName>
        <ecNumber evidence="4">1.14.11.27</ecNumber>
    </recommendedName>
    <alternativeName>
        <fullName evidence="15">[Histone-H3]-lysine-36 demethylase 1</fullName>
    </alternativeName>
</protein>
<feature type="compositionally biased region" description="Basic and acidic residues" evidence="17">
    <location>
        <begin position="197"/>
        <end position="206"/>
    </location>
</feature>
<dbReference type="Pfam" id="PF17811">
    <property type="entry name" value="JHD"/>
    <property type="match status" value="1"/>
</dbReference>
<dbReference type="KEGG" id="ksn:43585842"/>
<keyword evidence="19" id="KW-1185">Reference proteome</keyword>
<dbReference type="InterPro" id="IPR050690">
    <property type="entry name" value="JHDM1_Histone_Demethylase"/>
</dbReference>
<keyword evidence="12" id="KW-0805">Transcription regulation</keyword>
<dbReference type="EC" id="1.14.11.27" evidence="4"/>
<evidence type="ECO:0000256" key="11">
    <source>
        <dbReference type="ARBA" id="ARBA00023004"/>
    </source>
</evidence>
<evidence type="ECO:0000256" key="8">
    <source>
        <dbReference type="ARBA" id="ARBA00022853"/>
    </source>
</evidence>
<feature type="compositionally biased region" description="Polar residues" evidence="17">
    <location>
        <begin position="208"/>
        <end position="233"/>
    </location>
</feature>
<gene>
    <name evidence="18" type="ORF">CI109_103762</name>
</gene>
<evidence type="ECO:0000256" key="6">
    <source>
        <dbReference type="ARBA" id="ARBA00022771"/>
    </source>
</evidence>
<dbReference type="Pfam" id="PF02373">
    <property type="entry name" value="JmjC"/>
    <property type="match status" value="1"/>
</dbReference>
<reference evidence="18" key="1">
    <citation type="submission" date="2017-08" db="EMBL/GenBank/DDBJ databases">
        <authorList>
            <person name="Cuomo C."/>
            <person name="Billmyre B."/>
            <person name="Heitman J."/>
        </authorList>
    </citation>
    <scope>NUCLEOTIDE SEQUENCE</scope>
    <source>
        <strain evidence="18">CBS 12478</strain>
    </source>
</reference>
<evidence type="ECO:0000256" key="10">
    <source>
        <dbReference type="ARBA" id="ARBA00023002"/>
    </source>
</evidence>
<evidence type="ECO:0000256" key="7">
    <source>
        <dbReference type="ARBA" id="ARBA00022833"/>
    </source>
</evidence>
<dbReference type="RefSeq" id="XP_031863897.1">
    <property type="nucleotide sequence ID" value="XM_032001734.1"/>
</dbReference>
<keyword evidence="5" id="KW-0479">Metal-binding</keyword>
<evidence type="ECO:0000256" key="1">
    <source>
        <dbReference type="ARBA" id="ARBA00001954"/>
    </source>
</evidence>
<evidence type="ECO:0000256" key="14">
    <source>
        <dbReference type="ARBA" id="ARBA00023242"/>
    </source>
</evidence>
<sequence>MSDADQSVPSAVEVTLPSGTASPEKEQETCPLCPASGPPIRSTSTFTTGDIETALVWIACTKCSTWYHSACLFLGDEKSKGSVPRDIVDEVEKRYGEEGAWFNWTEWIDKWYCMACLARSTSPSNPRPPRHPLTATVKKGVLPFHIAEIEGAGPKRSASSTSLATYGGKAKKARMSSSSRQDVTASPEASSSRPKKVRLEADHGNAEEVSTSGEGNTNGHLNGDSGQMDSPQLENGGRPKRNVVQLDYNNLNNSIATPTTQWLDLIANPAKTGRTILDADYPRIPGKLVTKAWLESSSSSSPNVLTPDAPSPTCFYGPDRQPIIIRPEDGGFSSLGGHIPGKDLTVQEVARLVGPKKMVDVIDVSSQHSSQWTIQKWADYLDTASSASSSTRNPKVYNIISLEISDTELGKKVKPPKLVREIDWVDNFWNFEGSAKSKAKGKGKQSDGEVNGHYAESNGNSKERSASVDGSVQGDGISNVDGKEKSKAPYPKVQLYCLMGMRGAWTDWHVDFAASSVYYTIHTGSKVFYFIRPTPDNLAAYAKWSGSYERQQDTWLGDMVDEVRKVVLKAGDTMIIPSGYIHAVYTPMDSIVFGGNFLHSYDIDTQLRLRQIEIDTKVPQRFRFPMFDRLCWYVADKYCAELRHLRSYRVRAPTHPPQPPHFHVLKNLTYLASFLISQTDILIDNNAEDKRRKLVHDRIPAEVVKDAEGLARELKWRVERELPVIGLLDEEAEHRSGKEGSATLETRGKGKGRSMLEARKENRLGKIWDKKPVSRTWKFDPEPWTVNVQTPPSETSHAYLPRPTSSIFDLDVKQEGGEEKARLTISSTKQSRRRVRETEDGVIVEESQEVTFTEKRMIWGMSEGEEEGEKMEVD</sequence>
<evidence type="ECO:0000256" key="16">
    <source>
        <dbReference type="ARBA" id="ARBA00047915"/>
    </source>
</evidence>
<keyword evidence="7" id="KW-0862">Zinc</keyword>
<dbReference type="InterPro" id="IPR003347">
    <property type="entry name" value="JmjC_dom"/>
</dbReference>
<evidence type="ECO:0000256" key="5">
    <source>
        <dbReference type="ARBA" id="ARBA00022723"/>
    </source>
</evidence>
<dbReference type="GeneID" id="43585842"/>
<dbReference type="PROSITE" id="PS51184">
    <property type="entry name" value="JMJC"/>
    <property type="match status" value="1"/>
</dbReference>
<dbReference type="SMART" id="SM00558">
    <property type="entry name" value="JmjC"/>
    <property type="match status" value="1"/>
</dbReference>
<dbReference type="EMBL" id="CP144056">
    <property type="protein sequence ID" value="WWD19304.1"/>
    <property type="molecule type" value="Genomic_DNA"/>
</dbReference>
<dbReference type="InterPro" id="IPR013083">
    <property type="entry name" value="Znf_RING/FYVE/PHD"/>
</dbReference>
<feature type="region of interest" description="Disordered" evidence="17">
    <location>
        <begin position="437"/>
        <end position="486"/>
    </location>
</feature>
<feature type="region of interest" description="Disordered" evidence="17">
    <location>
        <begin position="1"/>
        <end position="34"/>
    </location>
</feature>
<dbReference type="SUPFAM" id="SSF51197">
    <property type="entry name" value="Clavaminate synthase-like"/>
    <property type="match status" value="1"/>
</dbReference>
<dbReference type="AlphaFoldDB" id="A0A5M6CCZ0"/>
<keyword evidence="6" id="KW-0863">Zinc-finger</keyword>
<feature type="compositionally biased region" description="Polar residues" evidence="17">
    <location>
        <begin position="180"/>
        <end position="192"/>
    </location>
</feature>
<dbReference type="OrthoDB" id="5876800at2759"/>
<dbReference type="InterPro" id="IPR019786">
    <property type="entry name" value="Zinc_finger_PHD-type_CS"/>
</dbReference>
<evidence type="ECO:0000256" key="2">
    <source>
        <dbReference type="ARBA" id="ARBA00004123"/>
    </source>
</evidence>
<evidence type="ECO:0000313" key="18">
    <source>
        <dbReference type="EMBL" id="WWD19304.1"/>
    </source>
</evidence>